<reference evidence="16" key="3">
    <citation type="submission" date="2015-06" db="UniProtKB">
        <authorList>
            <consortium name="EnsemblMetazoa"/>
        </authorList>
    </citation>
    <scope>IDENTIFICATION</scope>
</reference>
<dbReference type="EMBL" id="AMQN01016234">
    <property type="status" value="NOT_ANNOTATED_CDS"/>
    <property type="molecule type" value="Genomic_DNA"/>
</dbReference>
<proteinExistence type="inferred from homology"/>
<evidence type="ECO:0000256" key="8">
    <source>
        <dbReference type="ARBA" id="ARBA00023136"/>
    </source>
</evidence>
<dbReference type="EMBL" id="KB291853">
    <property type="protein sequence ID" value="ELU18560.1"/>
    <property type="molecule type" value="Genomic_DNA"/>
</dbReference>
<dbReference type="InterPro" id="IPR016187">
    <property type="entry name" value="CTDL_fold"/>
</dbReference>
<evidence type="ECO:0000313" key="15">
    <source>
        <dbReference type="EMBL" id="ELU18560.1"/>
    </source>
</evidence>
<dbReference type="PROSITE" id="PS50041">
    <property type="entry name" value="C_TYPE_LECTIN_2"/>
    <property type="match status" value="1"/>
</dbReference>
<comment type="similarity">
    <text evidence="11">Belongs to the amiloride-sensitive sodium channel (TC 1.A.6) family.</text>
</comment>
<evidence type="ECO:0000313" key="17">
    <source>
        <dbReference type="Proteomes" id="UP000014760"/>
    </source>
</evidence>
<evidence type="ECO:0000259" key="14">
    <source>
        <dbReference type="PROSITE" id="PS50041"/>
    </source>
</evidence>
<dbReference type="EnsemblMetazoa" id="CapteT209572">
    <property type="protein sequence ID" value="CapteP209572"/>
    <property type="gene ID" value="CapteG209572"/>
</dbReference>
<dbReference type="SUPFAM" id="SSF56436">
    <property type="entry name" value="C-type lectin-like"/>
    <property type="match status" value="1"/>
</dbReference>
<feature type="region of interest" description="Disordered" evidence="12">
    <location>
        <begin position="210"/>
        <end position="305"/>
    </location>
</feature>
<reference evidence="15 17" key="2">
    <citation type="journal article" date="2013" name="Nature">
        <title>Insights into bilaterian evolution from three spiralian genomes.</title>
        <authorList>
            <person name="Simakov O."/>
            <person name="Marletaz F."/>
            <person name="Cho S.J."/>
            <person name="Edsinger-Gonzales E."/>
            <person name="Havlak P."/>
            <person name="Hellsten U."/>
            <person name="Kuo D.H."/>
            <person name="Larsson T."/>
            <person name="Lv J."/>
            <person name="Arendt D."/>
            <person name="Savage R."/>
            <person name="Osoegawa K."/>
            <person name="de Jong P."/>
            <person name="Grimwood J."/>
            <person name="Chapman J.A."/>
            <person name="Shapiro H."/>
            <person name="Aerts A."/>
            <person name="Otillar R.P."/>
            <person name="Terry A.Y."/>
            <person name="Boore J.L."/>
            <person name="Grigoriev I.V."/>
            <person name="Lindberg D.R."/>
            <person name="Seaver E.C."/>
            <person name="Weisblat D.A."/>
            <person name="Putnam N.H."/>
            <person name="Rokhsar D.S."/>
        </authorList>
    </citation>
    <scope>NUCLEOTIDE SEQUENCE</scope>
    <source>
        <strain evidence="15 17">I ESC-2004</strain>
    </source>
</reference>
<keyword evidence="6" id="KW-0915">Sodium</keyword>
<evidence type="ECO:0000256" key="12">
    <source>
        <dbReference type="SAM" id="MobiDB-lite"/>
    </source>
</evidence>
<feature type="compositionally biased region" description="Low complexity" evidence="12">
    <location>
        <begin position="265"/>
        <end position="305"/>
    </location>
</feature>
<dbReference type="Gene3D" id="3.10.100.10">
    <property type="entry name" value="Mannose-Binding Protein A, subunit A"/>
    <property type="match status" value="1"/>
</dbReference>
<dbReference type="CDD" id="cd00037">
    <property type="entry name" value="CLECT"/>
    <property type="match status" value="1"/>
</dbReference>
<keyword evidence="4 11" id="KW-0812">Transmembrane</keyword>
<evidence type="ECO:0000256" key="13">
    <source>
        <dbReference type="SAM" id="Phobius"/>
    </source>
</evidence>
<dbReference type="HOGENOM" id="CLU_456537_0_0_1"/>
<evidence type="ECO:0000256" key="2">
    <source>
        <dbReference type="ARBA" id="ARBA00022448"/>
    </source>
</evidence>
<dbReference type="GO" id="GO:0005886">
    <property type="term" value="C:plasma membrane"/>
    <property type="evidence" value="ECO:0007669"/>
    <property type="project" value="TreeGrafter"/>
</dbReference>
<organism evidence="15">
    <name type="scientific">Capitella teleta</name>
    <name type="common">Polychaete worm</name>
    <dbReference type="NCBI Taxonomy" id="283909"/>
    <lineage>
        <taxon>Eukaryota</taxon>
        <taxon>Metazoa</taxon>
        <taxon>Spiralia</taxon>
        <taxon>Lophotrochozoa</taxon>
        <taxon>Annelida</taxon>
        <taxon>Polychaeta</taxon>
        <taxon>Sedentaria</taxon>
        <taxon>Scolecida</taxon>
        <taxon>Capitellidae</taxon>
        <taxon>Capitella</taxon>
    </lineage>
</organism>
<evidence type="ECO:0000256" key="6">
    <source>
        <dbReference type="ARBA" id="ARBA00023053"/>
    </source>
</evidence>
<dbReference type="InterPro" id="IPR001304">
    <property type="entry name" value="C-type_lectin-like"/>
</dbReference>
<reference evidence="17" key="1">
    <citation type="submission" date="2012-12" db="EMBL/GenBank/DDBJ databases">
        <authorList>
            <person name="Hellsten U."/>
            <person name="Grimwood J."/>
            <person name="Chapman J.A."/>
            <person name="Shapiro H."/>
            <person name="Aerts A."/>
            <person name="Otillar R.P."/>
            <person name="Terry A.Y."/>
            <person name="Boore J.L."/>
            <person name="Simakov O."/>
            <person name="Marletaz F."/>
            <person name="Cho S.-J."/>
            <person name="Edsinger-Gonzales E."/>
            <person name="Havlak P."/>
            <person name="Kuo D.-H."/>
            <person name="Larsson T."/>
            <person name="Lv J."/>
            <person name="Arendt D."/>
            <person name="Savage R."/>
            <person name="Osoegawa K."/>
            <person name="de Jong P."/>
            <person name="Lindberg D.R."/>
            <person name="Seaver E.C."/>
            <person name="Weisblat D.A."/>
            <person name="Putnam N.H."/>
            <person name="Grigoriev I.V."/>
            <person name="Rokhsar D.S."/>
        </authorList>
    </citation>
    <scope>NUCLEOTIDE SEQUENCE</scope>
    <source>
        <strain evidence="17">I ESC-2004</strain>
    </source>
</reference>
<evidence type="ECO:0000256" key="3">
    <source>
        <dbReference type="ARBA" id="ARBA00022461"/>
    </source>
</evidence>
<evidence type="ECO:0000256" key="5">
    <source>
        <dbReference type="ARBA" id="ARBA00022989"/>
    </source>
</evidence>
<name>R7VMB7_CAPTE</name>
<evidence type="ECO:0000256" key="1">
    <source>
        <dbReference type="ARBA" id="ARBA00004141"/>
    </source>
</evidence>
<feature type="region of interest" description="Disordered" evidence="12">
    <location>
        <begin position="392"/>
        <end position="413"/>
    </location>
</feature>
<keyword evidence="8 13" id="KW-0472">Membrane</keyword>
<dbReference type="InterPro" id="IPR016186">
    <property type="entry name" value="C-type_lectin-like/link_sf"/>
</dbReference>
<feature type="domain" description="C-type lectin" evidence="14">
    <location>
        <begin position="116"/>
        <end position="211"/>
    </location>
</feature>
<dbReference type="InterPro" id="IPR001873">
    <property type="entry name" value="ENaC"/>
</dbReference>
<keyword evidence="5 13" id="KW-1133">Transmembrane helix</keyword>
<dbReference type="PANTHER" id="PTHR11690">
    <property type="entry name" value="AMILORIDE-SENSITIVE SODIUM CHANNEL-RELATED"/>
    <property type="match status" value="1"/>
</dbReference>
<dbReference type="Pfam" id="PF00858">
    <property type="entry name" value="ASC"/>
    <property type="match status" value="2"/>
</dbReference>
<evidence type="ECO:0000256" key="4">
    <source>
        <dbReference type="ARBA" id="ARBA00022692"/>
    </source>
</evidence>
<evidence type="ECO:0000256" key="9">
    <source>
        <dbReference type="ARBA" id="ARBA00023201"/>
    </source>
</evidence>
<keyword evidence="10 11" id="KW-0407">Ion channel</keyword>
<keyword evidence="9 11" id="KW-0739">Sodium transport</keyword>
<keyword evidence="7 11" id="KW-0406">Ion transport</keyword>
<dbReference type="AlphaFoldDB" id="R7VMB7"/>
<evidence type="ECO:0000313" key="16">
    <source>
        <dbReference type="EnsemblMetazoa" id="CapteP209572"/>
    </source>
</evidence>
<protein>
    <recommendedName>
        <fullName evidence="14">C-type lectin domain-containing protein</fullName>
    </recommendedName>
</protein>
<feature type="compositionally biased region" description="Low complexity" evidence="12">
    <location>
        <begin position="217"/>
        <end position="232"/>
    </location>
</feature>
<gene>
    <name evidence="15" type="ORF">CAPTEDRAFT_209572</name>
</gene>
<feature type="compositionally biased region" description="Polar residues" evidence="12">
    <location>
        <begin position="233"/>
        <end position="264"/>
    </location>
</feature>
<dbReference type="Proteomes" id="UP000014760">
    <property type="component" value="Unassembled WGS sequence"/>
</dbReference>
<sequence>MQENTSDKLRSECRQFAFETKCHGLNHYRNSRGSMKGLFWFSAMVCGIGVLASNLISLSIEFTHATKTTMSVRREQPAVFPAVTICNVSPVKRSALESLTSAKPRQRRAASCQSEYKGHCYFKPEDGRVIYSAAVEGCASLPNGPWYLVVIDSKEENQFAFDLSSPLTKNGMYIDPIHSFGVNDHDNAIWRDGQPDLDKDCLVVGDDGTWRTSHYAPQPETTDPTPEHTTVPLTTQTETSDPTPEHTTVPLTTQTETSDPTPEHTTVSLTTQTETTDPTPEHTTVPLTTQTETTDPTPEHTTVPLTTQTETTDPTLEHTTVPLTTQRITVNSTYASARLSDSFDERPHKVCCCDCSCRCHSMRQSTLNPANSPSGDAPTKISSTFSATSSVLESTSEASTHERETMNTAKTSTSDLKKVYQSLPLPSRQQVGFSLDDLVFDCKFSGASCSYKLVGIHVSNDLLSPGVVVETEQLTSWQHFRFTVSTKARLRVSTSIGDVTNEMFPNAVECRQQAKIEFQLKRGECNCPEACRKITYTRKMSYGLWPSNVHKESMREQDGLSAEKIRGFLKFEIYLENLDTVFVTESKAYTVNTQQEMR</sequence>
<evidence type="ECO:0000256" key="11">
    <source>
        <dbReference type="RuleBase" id="RU000679"/>
    </source>
</evidence>
<keyword evidence="3 11" id="KW-0894">Sodium channel</keyword>
<keyword evidence="2 11" id="KW-0813">Transport</keyword>
<dbReference type="PANTHER" id="PTHR11690:SF248">
    <property type="entry name" value="PICKPOCKET 17, ISOFORM A"/>
    <property type="match status" value="1"/>
</dbReference>
<comment type="subcellular location">
    <subcellularLocation>
        <location evidence="1">Membrane</location>
        <topology evidence="1">Multi-pass membrane protein</topology>
    </subcellularLocation>
</comment>
<dbReference type="GO" id="GO:0015280">
    <property type="term" value="F:ligand-gated sodium channel activity"/>
    <property type="evidence" value="ECO:0007669"/>
    <property type="project" value="TreeGrafter"/>
</dbReference>
<accession>R7VMB7</accession>
<feature type="transmembrane region" description="Helical" evidence="13">
    <location>
        <begin position="38"/>
        <end position="60"/>
    </location>
</feature>
<evidence type="ECO:0000256" key="10">
    <source>
        <dbReference type="ARBA" id="ARBA00023303"/>
    </source>
</evidence>
<keyword evidence="17" id="KW-1185">Reference proteome</keyword>
<dbReference type="PRINTS" id="PR01078">
    <property type="entry name" value="AMINACHANNEL"/>
</dbReference>
<evidence type="ECO:0000256" key="7">
    <source>
        <dbReference type="ARBA" id="ARBA00023065"/>
    </source>
</evidence>